<evidence type="ECO:0000313" key="2">
    <source>
        <dbReference type="EMBL" id="KAL2059978.1"/>
    </source>
</evidence>
<accession>A0ABR4BTI7</accession>
<dbReference type="PROSITE" id="PS51762">
    <property type="entry name" value="GH16_2"/>
    <property type="match status" value="1"/>
</dbReference>
<comment type="caution">
    <text evidence="2">The sequence shown here is derived from an EMBL/GenBank/DDBJ whole genome shotgun (WGS) entry which is preliminary data.</text>
</comment>
<dbReference type="SUPFAM" id="SSF49899">
    <property type="entry name" value="Concanavalin A-like lectins/glucanases"/>
    <property type="match status" value="1"/>
</dbReference>
<dbReference type="InterPro" id="IPR013320">
    <property type="entry name" value="ConA-like_dom_sf"/>
</dbReference>
<feature type="domain" description="GH16" evidence="1">
    <location>
        <begin position="15"/>
        <end position="293"/>
    </location>
</feature>
<dbReference type="PANTHER" id="PTHR10963">
    <property type="entry name" value="GLYCOSYL HYDROLASE-RELATED"/>
    <property type="match status" value="1"/>
</dbReference>
<dbReference type="InterPro" id="IPR000757">
    <property type="entry name" value="Beta-glucanase-like"/>
</dbReference>
<organism evidence="2 3">
    <name type="scientific">Oculimacula yallundae</name>
    <dbReference type="NCBI Taxonomy" id="86028"/>
    <lineage>
        <taxon>Eukaryota</taxon>
        <taxon>Fungi</taxon>
        <taxon>Dikarya</taxon>
        <taxon>Ascomycota</taxon>
        <taxon>Pezizomycotina</taxon>
        <taxon>Leotiomycetes</taxon>
        <taxon>Helotiales</taxon>
        <taxon>Ploettnerulaceae</taxon>
        <taxon>Oculimacula</taxon>
    </lineage>
</organism>
<dbReference type="EMBL" id="JAZHXI010000024">
    <property type="protein sequence ID" value="KAL2059978.1"/>
    <property type="molecule type" value="Genomic_DNA"/>
</dbReference>
<evidence type="ECO:0000259" key="1">
    <source>
        <dbReference type="PROSITE" id="PS51762"/>
    </source>
</evidence>
<dbReference type="Proteomes" id="UP001595075">
    <property type="component" value="Unassembled WGS sequence"/>
</dbReference>
<proteinExistence type="predicted"/>
<dbReference type="InterPro" id="IPR050546">
    <property type="entry name" value="Glycosyl_Hydrlase_16"/>
</dbReference>
<dbReference type="Gene3D" id="2.60.120.200">
    <property type="match status" value="1"/>
</dbReference>
<evidence type="ECO:0000313" key="3">
    <source>
        <dbReference type="Proteomes" id="UP001595075"/>
    </source>
</evidence>
<keyword evidence="3" id="KW-1185">Reference proteome</keyword>
<sequence>MYPATIAGFALLWYDSFTRFTSPPERPYRYWDGIKKEIPNENNREKQHYDTSIDLTYMKSYPPSAPRSQLDQLFITPQFKDGLWKSARLEGKEAHGCADGKALILQAELQVGTASSDKQAGVWPAFWALGESLHKQGSEFKQWPLCGEWDIFETSDGHDWNLASVHYASPSAPDSGKNFPEGIDDRTIEQHWHHYNHTEFHTWAIQVDRRPSKWEDETIQFKMDGNVYLEFKGSDIKIEEEWAILAHQAYFPVLNVAIGSNFPRSAGTPGTTNPTTGLDIGMTVNYVAFYEST</sequence>
<dbReference type="PANTHER" id="PTHR10963:SF60">
    <property type="entry name" value="GRAM-NEGATIVE BACTERIA-BINDING PROTEIN 1-RELATED"/>
    <property type="match status" value="1"/>
</dbReference>
<protein>
    <recommendedName>
        <fullName evidence="1">GH16 domain-containing protein</fullName>
    </recommendedName>
</protein>
<name>A0ABR4BTI7_9HELO</name>
<reference evidence="2 3" key="1">
    <citation type="journal article" date="2024" name="Commun. Biol.">
        <title>Comparative genomic analysis of thermophilic fungi reveals convergent evolutionary adaptations and gene losses.</title>
        <authorList>
            <person name="Steindorff A.S."/>
            <person name="Aguilar-Pontes M.V."/>
            <person name="Robinson A.J."/>
            <person name="Andreopoulos B."/>
            <person name="LaButti K."/>
            <person name="Kuo A."/>
            <person name="Mondo S."/>
            <person name="Riley R."/>
            <person name="Otillar R."/>
            <person name="Haridas S."/>
            <person name="Lipzen A."/>
            <person name="Grimwood J."/>
            <person name="Schmutz J."/>
            <person name="Clum A."/>
            <person name="Reid I.D."/>
            <person name="Moisan M.C."/>
            <person name="Butler G."/>
            <person name="Nguyen T.T.M."/>
            <person name="Dewar K."/>
            <person name="Conant G."/>
            <person name="Drula E."/>
            <person name="Henrissat B."/>
            <person name="Hansel C."/>
            <person name="Singer S."/>
            <person name="Hutchinson M.I."/>
            <person name="de Vries R.P."/>
            <person name="Natvig D.O."/>
            <person name="Powell A.J."/>
            <person name="Tsang A."/>
            <person name="Grigoriev I.V."/>
        </authorList>
    </citation>
    <scope>NUCLEOTIDE SEQUENCE [LARGE SCALE GENOMIC DNA]</scope>
    <source>
        <strain evidence="2 3">CBS 494.80</strain>
    </source>
</reference>
<gene>
    <name evidence="2" type="ORF">VTL71DRAFT_9800</name>
</gene>